<name>B4JNH5_DROGR</name>
<dbReference type="InParanoid" id="B4JNH5"/>
<dbReference type="InterPro" id="IPR032710">
    <property type="entry name" value="NTF2-like_dom_sf"/>
</dbReference>
<dbReference type="HOGENOM" id="CLU_2160953_0_0_1"/>
<dbReference type="SUPFAM" id="SSF54427">
    <property type="entry name" value="NTF2-like"/>
    <property type="match status" value="1"/>
</dbReference>
<dbReference type="EMBL" id="CH916371">
    <property type="protein sequence ID" value="EDV92268.1"/>
    <property type="molecule type" value="Genomic_DNA"/>
</dbReference>
<evidence type="ECO:0000313" key="2">
    <source>
        <dbReference type="Proteomes" id="UP000001070"/>
    </source>
</evidence>
<evidence type="ECO:0000313" key="1">
    <source>
        <dbReference type="EMBL" id="EDV92268.1"/>
    </source>
</evidence>
<accession>B4JNH5</accession>
<dbReference type="OrthoDB" id="25408at2759"/>
<organism evidence="2">
    <name type="scientific">Drosophila grimshawi</name>
    <name type="common">Hawaiian fruit fly</name>
    <name type="synonym">Idiomyia grimshawi</name>
    <dbReference type="NCBI Taxonomy" id="7222"/>
    <lineage>
        <taxon>Eukaryota</taxon>
        <taxon>Metazoa</taxon>
        <taxon>Ecdysozoa</taxon>
        <taxon>Arthropoda</taxon>
        <taxon>Hexapoda</taxon>
        <taxon>Insecta</taxon>
        <taxon>Pterygota</taxon>
        <taxon>Neoptera</taxon>
        <taxon>Endopterygota</taxon>
        <taxon>Diptera</taxon>
        <taxon>Brachycera</taxon>
        <taxon>Muscomorpha</taxon>
        <taxon>Ephydroidea</taxon>
        <taxon>Drosophilidae</taxon>
        <taxon>Drosophila</taxon>
        <taxon>Hawaiian Drosophila</taxon>
    </lineage>
</organism>
<dbReference type="Proteomes" id="UP000001070">
    <property type="component" value="Unassembled WGS sequence"/>
</dbReference>
<dbReference type="AlphaFoldDB" id="B4JNH5"/>
<proteinExistence type="predicted"/>
<protein>
    <submittedName>
        <fullName evidence="1">GH24139</fullName>
    </submittedName>
</protein>
<dbReference type="Gene3D" id="3.10.450.50">
    <property type="match status" value="1"/>
</dbReference>
<sequence>MGNFVELLYHEFAVLDWNGTELYGREAIKNHCTALPPSRHHLTSVDCVYLQMNESPNIKLYHVIIGGEKVLTELPANELIMQRRKREWKGIVLKDEEDGYLWEHPWNRQLG</sequence>
<gene>
    <name evidence="1" type="primary">Dgri\GH24139</name>
    <name evidence="1" type="ORF">Dgri_GH24139</name>
</gene>
<dbReference type="STRING" id="7222.B4JNH5"/>
<reference evidence="1 2" key="1">
    <citation type="journal article" date="2007" name="Nature">
        <title>Evolution of genes and genomes on the Drosophila phylogeny.</title>
        <authorList>
            <consortium name="Drosophila 12 Genomes Consortium"/>
            <person name="Clark A.G."/>
            <person name="Eisen M.B."/>
            <person name="Smith D.R."/>
            <person name="Bergman C.M."/>
            <person name="Oliver B."/>
            <person name="Markow T.A."/>
            <person name="Kaufman T.C."/>
            <person name="Kellis M."/>
            <person name="Gelbart W."/>
            <person name="Iyer V.N."/>
            <person name="Pollard D.A."/>
            <person name="Sackton T.B."/>
            <person name="Larracuente A.M."/>
            <person name="Singh N.D."/>
            <person name="Abad J.P."/>
            <person name="Abt D.N."/>
            <person name="Adryan B."/>
            <person name="Aguade M."/>
            <person name="Akashi H."/>
            <person name="Anderson W.W."/>
            <person name="Aquadro C.F."/>
            <person name="Ardell D.H."/>
            <person name="Arguello R."/>
            <person name="Artieri C.G."/>
            <person name="Barbash D.A."/>
            <person name="Barker D."/>
            <person name="Barsanti P."/>
            <person name="Batterham P."/>
            <person name="Batzoglou S."/>
            <person name="Begun D."/>
            <person name="Bhutkar A."/>
            <person name="Blanco E."/>
            <person name="Bosak S.A."/>
            <person name="Bradley R.K."/>
            <person name="Brand A.D."/>
            <person name="Brent M.R."/>
            <person name="Brooks A.N."/>
            <person name="Brown R.H."/>
            <person name="Butlin R.K."/>
            <person name="Caggese C."/>
            <person name="Calvi B.R."/>
            <person name="Bernardo de Carvalho A."/>
            <person name="Caspi A."/>
            <person name="Castrezana S."/>
            <person name="Celniker S.E."/>
            <person name="Chang J.L."/>
            <person name="Chapple C."/>
            <person name="Chatterji S."/>
            <person name="Chinwalla A."/>
            <person name="Civetta A."/>
            <person name="Clifton S.W."/>
            <person name="Comeron J.M."/>
            <person name="Costello J.C."/>
            <person name="Coyne J.A."/>
            <person name="Daub J."/>
            <person name="David R.G."/>
            <person name="Delcher A.L."/>
            <person name="Delehaunty K."/>
            <person name="Do C.B."/>
            <person name="Ebling H."/>
            <person name="Edwards K."/>
            <person name="Eickbush T."/>
            <person name="Evans J.D."/>
            <person name="Filipski A."/>
            <person name="Findeiss S."/>
            <person name="Freyhult E."/>
            <person name="Fulton L."/>
            <person name="Fulton R."/>
            <person name="Garcia A.C."/>
            <person name="Gardiner A."/>
            <person name="Garfield D.A."/>
            <person name="Garvin B.E."/>
            <person name="Gibson G."/>
            <person name="Gilbert D."/>
            <person name="Gnerre S."/>
            <person name="Godfrey J."/>
            <person name="Good R."/>
            <person name="Gotea V."/>
            <person name="Gravely B."/>
            <person name="Greenberg A.J."/>
            <person name="Griffiths-Jones S."/>
            <person name="Gross S."/>
            <person name="Guigo R."/>
            <person name="Gustafson E.A."/>
            <person name="Haerty W."/>
            <person name="Hahn M.W."/>
            <person name="Halligan D.L."/>
            <person name="Halpern A.L."/>
            <person name="Halter G.M."/>
            <person name="Han M.V."/>
            <person name="Heger A."/>
            <person name="Hillier L."/>
            <person name="Hinrichs A.S."/>
            <person name="Holmes I."/>
            <person name="Hoskins R.A."/>
            <person name="Hubisz M.J."/>
            <person name="Hultmark D."/>
            <person name="Huntley M.A."/>
            <person name="Jaffe D.B."/>
            <person name="Jagadeeshan S."/>
            <person name="Jeck W.R."/>
            <person name="Johnson J."/>
            <person name="Jones C.D."/>
            <person name="Jordan W.C."/>
            <person name="Karpen G.H."/>
            <person name="Kataoka E."/>
            <person name="Keightley P.D."/>
            <person name="Kheradpour P."/>
            <person name="Kirkness E.F."/>
            <person name="Koerich L.B."/>
            <person name="Kristiansen K."/>
            <person name="Kudrna D."/>
            <person name="Kulathinal R.J."/>
            <person name="Kumar S."/>
            <person name="Kwok R."/>
            <person name="Lander E."/>
            <person name="Langley C.H."/>
            <person name="Lapoint R."/>
            <person name="Lazzaro B.P."/>
            <person name="Lee S.J."/>
            <person name="Levesque L."/>
            <person name="Li R."/>
            <person name="Lin C.F."/>
            <person name="Lin M.F."/>
            <person name="Lindblad-Toh K."/>
            <person name="Llopart A."/>
            <person name="Long M."/>
            <person name="Low L."/>
            <person name="Lozovsky E."/>
            <person name="Lu J."/>
            <person name="Luo M."/>
            <person name="Machado C.A."/>
            <person name="Makalowski W."/>
            <person name="Marzo M."/>
            <person name="Matsuda M."/>
            <person name="Matzkin L."/>
            <person name="McAllister B."/>
            <person name="McBride C.S."/>
            <person name="McKernan B."/>
            <person name="McKernan K."/>
            <person name="Mendez-Lago M."/>
            <person name="Minx P."/>
            <person name="Mollenhauer M.U."/>
            <person name="Montooth K."/>
            <person name="Mount S.M."/>
            <person name="Mu X."/>
            <person name="Myers E."/>
            <person name="Negre B."/>
            <person name="Newfeld S."/>
            <person name="Nielsen R."/>
            <person name="Noor M.A."/>
            <person name="O'Grady P."/>
            <person name="Pachter L."/>
            <person name="Papaceit M."/>
            <person name="Parisi M.J."/>
            <person name="Parisi M."/>
            <person name="Parts L."/>
            <person name="Pedersen J.S."/>
            <person name="Pesole G."/>
            <person name="Phillippy A.M."/>
            <person name="Ponting C.P."/>
            <person name="Pop M."/>
            <person name="Porcelli D."/>
            <person name="Powell J.R."/>
            <person name="Prohaska S."/>
            <person name="Pruitt K."/>
            <person name="Puig M."/>
            <person name="Quesneville H."/>
            <person name="Ram K.R."/>
            <person name="Rand D."/>
            <person name="Rasmussen M.D."/>
            <person name="Reed L.K."/>
            <person name="Reenan R."/>
            <person name="Reily A."/>
            <person name="Remington K.A."/>
            <person name="Rieger T.T."/>
            <person name="Ritchie M.G."/>
            <person name="Robin C."/>
            <person name="Rogers Y.H."/>
            <person name="Rohde C."/>
            <person name="Rozas J."/>
            <person name="Rubenfield M.J."/>
            <person name="Ruiz A."/>
            <person name="Russo S."/>
            <person name="Salzberg S.L."/>
            <person name="Sanchez-Gracia A."/>
            <person name="Saranga D.J."/>
            <person name="Sato H."/>
            <person name="Schaeffer S.W."/>
            <person name="Schatz M.C."/>
            <person name="Schlenke T."/>
            <person name="Schwartz R."/>
            <person name="Segarra C."/>
            <person name="Singh R.S."/>
            <person name="Sirot L."/>
            <person name="Sirota M."/>
            <person name="Sisneros N.B."/>
            <person name="Smith C.D."/>
            <person name="Smith T.F."/>
            <person name="Spieth J."/>
            <person name="Stage D.E."/>
            <person name="Stark A."/>
            <person name="Stephan W."/>
            <person name="Strausberg R.L."/>
            <person name="Strempel S."/>
            <person name="Sturgill D."/>
            <person name="Sutton G."/>
            <person name="Sutton G.G."/>
            <person name="Tao W."/>
            <person name="Teichmann S."/>
            <person name="Tobari Y.N."/>
            <person name="Tomimura Y."/>
            <person name="Tsolas J.M."/>
            <person name="Valente V.L."/>
            <person name="Venter E."/>
            <person name="Venter J.C."/>
            <person name="Vicario S."/>
            <person name="Vieira F.G."/>
            <person name="Vilella A.J."/>
            <person name="Villasante A."/>
            <person name="Walenz B."/>
            <person name="Wang J."/>
            <person name="Wasserman M."/>
            <person name="Watts T."/>
            <person name="Wilson D."/>
            <person name="Wilson R.K."/>
            <person name="Wing R.A."/>
            <person name="Wolfner M.F."/>
            <person name="Wong A."/>
            <person name="Wong G.K."/>
            <person name="Wu C.I."/>
            <person name="Wu G."/>
            <person name="Yamamoto D."/>
            <person name="Yang H.P."/>
            <person name="Yang S.P."/>
            <person name="Yorke J.A."/>
            <person name="Yoshida K."/>
            <person name="Zdobnov E."/>
            <person name="Zhang P."/>
            <person name="Zhang Y."/>
            <person name="Zimin A.V."/>
            <person name="Baldwin J."/>
            <person name="Abdouelleil A."/>
            <person name="Abdulkadir J."/>
            <person name="Abebe A."/>
            <person name="Abera B."/>
            <person name="Abreu J."/>
            <person name="Acer S.C."/>
            <person name="Aftuck L."/>
            <person name="Alexander A."/>
            <person name="An P."/>
            <person name="Anderson E."/>
            <person name="Anderson S."/>
            <person name="Arachi H."/>
            <person name="Azer M."/>
            <person name="Bachantsang P."/>
            <person name="Barry A."/>
            <person name="Bayul T."/>
            <person name="Berlin A."/>
            <person name="Bessette D."/>
            <person name="Bloom T."/>
            <person name="Blye J."/>
            <person name="Boguslavskiy L."/>
            <person name="Bonnet C."/>
            <person name="Boukhgalter B."/>
            <person name="Bourzgui I."/>
            <person name="Brown A."/>
            <person name="Cahill P."/>
            <person name="Channer S."/>
            <person name="Cheshatsang Y."/>
            <person name="Chuda L."/>
            <person name="Citroen M."/>
            <person name="Collymore A."/>
            <person name="Cooke P."/>
            <person name="Costello M."/>
            <person name="D'Aco K."/>
            <person name="Daza R."/>
            <person name="De Haan G."/>
            <person name="DeGray S."/>
            <person name="DeMaso C."/>
            <person name="Dhargay N."/>
            <person name="Dooley K."/>
            <person name="Dooley E."/>
            <person name="Doricent M."/>
            <person name="Dorje P."/>
            <person name="Dorjee K."/>
            <person name="Dupes A."/>
            <person name="Elong R."/>
            <person name="Falk J."/>
            <person name="Farina A."/>
            <person name="Faro S."/>
            <person name="Ferguson D."/>
            <person name="Fisher S."/>
            <person name="Foley C.D."/>
            <person name="Franke A."/>
            <person name="Friedrich D."/>
            <person name="Gadbois L."/>
            <person name="Gearin G."/>
            <person name="Gearin C.R."/>
            <person name="Giannoukos G."/>
            <person name="Goode T."/>
            <person name="Graham J."/>
            <person name="Grandbois E."/>
            <person name="Grewal S."/>
            <person name="Gyaltsen K."/>
            <person name="Hafez N."/>
            <person name="Hagos B."/>
            <person name="Hall J."/>
            <person name="Henson C."/>
            <person name="Hollinger A."/>
            <person name="Honan T."/>
            <person name="Huard M.D."/>
            <person name="Hughes L."/>
            <person name="Hurhula B."/>
            <person name="Husby M.E."/>
            <person name="Kamat A."/>
            <person name="Kanga B."/>
            <person name="Kashin S."/>
            <person name="Khazanovich D."/>
            <person name="Kisner P."/>
            <person name="Lance K."/>
            <person name="Lara M."/>
            <person name="Lee W."/>
            <person name="Lennon N."/>
            <person name="Letendre F."/>
            <person name="LeVine R."/>
            <person name="Lipovsky A."/>
            <person name="Liu X."/>
            <person name="Liu J."/>
            <person name="Liu S."/>
            <person name="Lokyitsang T."/>
            <person name="Lokyitsang Y."/>
            <person name="Lubonja R."/>
            <person name="Lui A."/>
            <person name="MacDonald P."/>
            <person name="Magnisalis V."/>
            <person name="Maru K."/>
            <person name="Matthews C."/>
            <person name="McCusker W."/>
            <person name="McDonough S."/>
            <person name="Mehta T."/>
            <person name="Meldrim J."/>
            <person name="Meneus L."/>
            <person name="Mihai O."/>
            <person name="Mihalev A."/>
            <person name="Mihova T."/>
            <person name="Mittelman R."/>
            <person name="Mlenga V."/>
            <person name="Montmayeur A."/>
            <person name="Mulrain L."/>
            <person name="Navidi A."/>
            <person name="Naylor J."/>
            <person name="Negash T."/>
            <person name="Nguyen T."/>
            <person name="Nguyen N."/>
            <person name="Nicol R."/>
            <person name="Norbu C."/>
            <person name="Norbu N."/>
            <person name="Novod N."/>
            <person name="O'Neill B."/>
            <person name="Osman S."/>
            <person name="Markiewicz E."/>
            <person name="Oyono O.L."/>
            <person name="Patti C."/>
            <person name="Phunkhang P."/>
            <person name="Pierre F."/>
            <person name="Priest M."/>
            <person name="Raghuraman S."/>
            <person name="Rege F."/>
            <person name="Reyes R."/>
            <person name="Rise C."/>
            <person name="Rogov P."/>
            <person name="Ross K."/>
            <person name="Ryan E."/>
            <person name="Settipalli S."/>
            <person name="Shea T."/>
            <person name="Sherpa N."/>
            <person name="Shi L."/>
            <person name="Shih D."/>
            <person name="Sparrow T."/>
            <person name="Spaulding J."/>
            <person name="Stalker J."/>
            <person name="Stange-Thomann N."/>
            <person name="Stavropoulos S."/>
            <person name="Stone C."/>
            <person name="Strader C."/>
            <person name="Tesfaye S."/>
            <person name="Thomson T."/>
            <person name="Thoulutsang Y."/>
            <person name="Thoulutsang D."/>
            <person name="Topham K."/>
            <person name="Topping I."/>
            <person name="Tsamla T."/>
            <person name="Vassiliev H."/>
            <person name="Vo A."/>
            <person name="Wangchuk T."/>
            <person name="Wangdi T."/>
            <person name="Weiand M."/>
            <person name="Wilkinson J."/>
            <person name="Wilson A."/>
            <person name="Yadav S."/>
            <person name="Young G."/>
            <person name="Yu Q."/>
            <person name="Zembek L."/>
            <person name="Zhong D."/>
            <person name="Zimmer A."/>
            <person name="Zwirko Z."/>
            <person name="Jaffe D.B."/>
            <person name="Alvarez P."/>
            <person name="Brockman W."/>
            <person name="Butler J."/>
            <person name="Chin C."/>
            <person name="Gnerre S."/>
            <person name="Grabherr M."/>
            <person name="Kleber M."/>
            <person name="Mauceli E."/>
            <person name="MacCallum I."/>
        </authorList>
    </citation>
    <scope>NUCLEOTIDE SEQUENCE [LARGE SCALE GENOMIC DNA]</scope>
    <source>
        <strain evidence="2">Tucson 15287-2541.00</strain>
    </source>
</reference>
<keyword evidence="2" id="KW-1185">Reference proteome</keyword>